<proteinExistence type="inferred from homology"/>
<dbReference type="OMA" id="QLSMWLL"/>
<reference evidence="9 10" key="1">
    <citation type="journal article" date="2007" name="Nature">
        <title>Evolution of genes and genomes on the Drosophila phylogeny.</title>
        <authorList>
            <consortium name="Drosophila 12 Genomes Consortium"/>
            <person name="Clark A.G."/>
            <person name="Eisen M.B."/>
            <person name="Smith D.R."/>
            <person name="Bergman C.M."/>
            <person name="Oliver B."/>
            <person name="Markow T.A."/>
            <person name="Kaufman T.C."/>
            <person name="Kellis M."/>
            <person name="Gelbart W."/>
            <person name="Iyer V.N."/>
            <person name="Pollard D.A."/>
            <person name="Sackton T.B."/>
            <person name="Larracuente A.M."/>
            <person name="Singh N.D."/>
            <person name="Abad J.P."/>
            <person name="Abt D.N."/>
            <person name="Adryan B."/>
            <person name="Aguade M."/>
            <person name="Akashi H."/>
            <person name="Anderson W.W."/>
            <person name="Aquadro C.F."/>
            <person name="Ardell D.H."/>
            <person name="Arguello R."/>
            <person name="Artieri C.G."/>
            <person name="Barbash D.A."/>
            <person name="Barker D."/>
            <person name="Barsanti P."/>
            <person name="Batterham P."/>
            <person name="Batzoglou S."/>
            <person name="Begun D."/>
            <person name="Bhutkar A."/>
            <person name="Blanco E."/>
            <person name="Bosak S.A."/>
            <person name="Bradley R.K."/>
            <person name="Brand A.D."/>
            <person name="Brent M.R."/>
            <person name="Brooks A.N."/>
            <person name="Brown R.H."/>
            <person name="Butlin R.K."/>
            <person name="Caggese C."/>
            <person name="Calvi B.R."/>
            <person name="Bernardo de Carvalho A."/>
            <person name="Caspi A."/>
            <person name="Castrezana S."/>
            <person name="Celniker S.E."/>
            <person name="Chang J.L."/>
            <person name="Chapple C."/>
            <person name="Chatterji S."/>
            <person name="Chinwalla A."/>
            <person name="Civetta A."/>
            <person name="Clifton S.W."/>
            <person name="Comeron J.M."/>
            <person name="Costello J.C."/>
            <person name="Coyne J.A."/>
            <person name="Daub J."/>
            <person name="David R.G."/>
            <person name="Delcher A.L."/>
            <person name="Delehaunty K."/>
            <person name="Do C.B."/>
            <person name="Ebling H."/>
            <person name="Edwards K."/>
            <person name="Eickbush T."/>
            <person name="Evans J.D."/>
            <person name="Filipski A."/>
            <person name="Findeiss S."/>
            <person name="Freyhult E."/>
            <person name="Fulton L."/>
            <person name="Fulton R."/>
            <person name="Garcia A.C."/>
            <person name="Gardiner A."/>
            <person name="Garfield D.A."/>
            <person name="Garvin B.E."/>
            <person name="Gibson G."/>
            <person name="Gilbert D."/>
            <person name="Gnerre S."/>
            <person name="Godfrey J."/>
            <person name="Good R."/>
            <person name="Gotea V."/>
            <person name="Gravely B."/>
            <person name="Greenberg A.J."/>
            <person name="Griffiths-Jones S."/>
            <person name="Gross S."/>
            <person name="Guigo R."/>
            <person name="Gustafson E.A."/>
            <person name="Haerty W."/>
            <person name="Hahn M.W."/>
            <person name="Halligan D.L."/>
            <person name="Halpern A.L."/>
            <person name="Halter G.M."/>
            <person name="Han M.V."/>
            <person name="Heger A."/>
            <person name="Hillier L."/>
            <person name="Hinrichs A.S."/>
            <person name="Holmes I."/>
            <person name="Hoskins R.A."/>
            <person name="Hubisz M.J."/>
            <person name="Hultmark D."/>
            <person name="Huntley M.A."/>
            <person name="Jaffe D.B."/>
            <person name="Jagadeeshan S."/>
            <person name="Jeck W.R."/>
            <person name="Johnson J."/>
            <person name="Jones C.D."/>
            <person name="Jordan W.C."/>
            <person name="Karpen G.H."/>
            <person name="Kataoka E."/>
            <person name="Keightley P.D."/>
            <person name="Kheradpour P."/>
            <person name="Kirkness E.F."/>
            <person name="Koerich L.B."/>
            <person name="Kristiansen K."/>
            <person name="Kudrna D."/>
            <person name="Kulathinal R.J."/>
            <person name="Kumar S."/>
            <person name="Kwok R."/>
            <person name="Lander E."/>
            <person name="Langley C.H."/>
            <person name="Lapoint R."/>
            <person name="Lazzaro B.P."/>
            <person name="Lee S.J."/>
            <person name="Levesque L."/>
            <person name="Li R."/>
            <person name="Lin C.F."/>
            <person name="Lin M.F."/>
            <person name="Lindblad-Toh K."/>
            <person name="Llopart A."/>
            <person name="Long M."/>
            <person name="Low L."/>
            <person name="Lozovsky E."/>
            <person name="Lu J."/>
            <person name="Luo M."/>
            <person name="Machado C.A."/>
            <person name="Makalowski W."/>
            <person name="Marzo M."/>
            <person name="Matsuda M."/>
            <person name="Matzkin L."/>
            <person name="McAllister B."/>
            <person name="McBride C.S."/>
            <person name="McKernan B."/>
            <person name="McKernan K."/>
            <person name="Mendez-Lago M."/>
            <person name="Minx P."/>
            <person name="Mollenhauer M.U."/>
            <person name="Montooth K."/>
            <person name="Mount S.M."/>
            <person name="Mu X."/>
            <person name="Myers E."/>
            <person name="Negre B."/>
            <person name="Newfeld S."/>
            <person name="Nielsen R."/>
            <person name="Noor M.A."/>
            <person name="O'Grady P."/>
            <person name="Pachter L."/>
            <person name="Papaceit M."/>
            <person name="Parisi M.J."/>
            <person name="Parisi M."/>
            <person name="Parts L."/>
            <person name="Pedersen J.S."/>
            <person name="Pesole G."/>
            <person name="Phillippy A.M."/>
            <person name="Ponting C.P."/>
            <person name="Pop M."/>
            <person name="Porcelli D."/>
            <person name="Powell J.R."/>
            <person name="Prohaska S."/>
            <person name="Pruitt K."/>
            <person name="Puig M."/>
            <person name="Quesneville H."/>
            <person name="Ram K.R."/>
            <person name="Rand D."/>
            <person name="Rasmussen M.D."/>
            <person name="Reed L.K."/>
            <person name="Reenan R."/>
            <person name="Reily A."/>
            <person name="Remington K.A."/>
            <person name="Rieger T.T."/>
            <person name="Ritchie M.G."/>
            <person name="Robin C."/>
            <person name="Rogers Y.H."/>
            <person name="Rohde C."/>
            <person name="Rozas J."/>
            <person name="Rubenfield M.J."/>
            <person name="Ruiz A."/>
            <person name="Russo S."/>
            <person name="Salzberg S.L."/>
            <person name="Sanchez-Gracia A."/>
            <person name="Saranga D.J."/>
            <person name="Sato H."/>
            <person name="Schaeffer S.W."/>
            <person name="Schatz M.C."/>
            <person name="Schlenke T."/>
            <person name="Schwartz R."/>
            <person name="Segarra C."/>
            <person name="Singh R.S."/>
            <person name="Sirot L."/>
            <person name="Sirota M."/>
            <person name="Sisneros N.B."/>
            <person name="Smith C.D."/>
            <person name="Smith T.F."/>
            <person name="Spieth J."/>
            <person name="Stage D.E."/>
            <person name="Stark A."/>
            <person name="Stephan W."/>
            <person name="Strausberg R.L."/>
            <person name="Strempel S."/>
            <person name="Sturgill D."/>
            <person name="Sutton G."/>
            <person name="Sutton G.G."/>
            <person name="Tao W."/>
            <person name="Teichmann S."/>
            <person name="Tobari Y.N."/>
            <person name="Tomimura Y."/>
            <person name="Tsolas J.M."/>
            <person name="Valente V.L."/>
            <person name="Venter E."/>
            <person name="Venter J.C."/>
            <person name="Vicario S."/>
            <person name="Vieira F.G."/>
            <person name="Vilella A.J."/>
            <person name="Villasante A."/>
            <person name="Walenz B."/>
            <person name="Wang J."/>
            <person name="Wasserman M."/>
            <person name="Watts T."/>
            <person name="Wilson D."/>
            <person name="Wilson R.K."/>
            <person name="Wing R.A."/>
            <person name="Wolfner M.F."/>
            <person name="Wong A."/>
            <person name="Wong G.K."/>
            <person name="Wu C.I."/>
            <person name="Wu G."/>
            <person name="Yamamoto D."/>
            <person name="Yang H.P."/>
            <person name="Yang S.P."/>
            <person name="Yorke J.A."/>
            <person name="Yoshida K."/>
            <person name="Zdobnov E."/>
            <person name="Zhang P."/>
            <person name="Zhang Y."/>
            <person name="Zimin A.V."/>
            <person name="Baldwin J."/>
            <person name="Abdouelleil A."/>
            <person name="Abdulkadir J."/>
            <person name="Abebe A."/>
            <person name="Abera B."/>
            <person name="Abreu J."/>
            <person name="Acer S.C."/>
            <person name="Aftuck L."/>
            <person name="Alexander A."/>
            <person name="An P."/>
            <person name="Anderson E."/>
            <person name="Anderson S."/>
            <person name="Arachi H."/>
            <person name="Azer M."/>
            <person name="Bachantsang P."/>
            <person name="Barry A."/>
            <person name="Bayul T."/>
            <person name="Berlin A."/>
            <person name="Bessette D."/>
            <person name="Bloom T."/>
            <person name="Blye J."/>
            <person name="Boguslavskiy L."/>
            <person name="Bonnet C."/>
            <person name="Boukhgalter B."/>
            <person name="Bourzgui I."/>
            <person name="Brown A."/>
            <person name="Cahill P."/>
            <person name="Channer S."/>
            <person name="Cheshatsang Y."/>
            <person name="Chuda L."/>
            <person name="Citroen M."/>
            <person name="Collymore A."/>
            <person name="Cooke P."/>
            <person name="Costello M."/>
            <person name="D'Aco K."/>
            <person name="Daza R."/>
            <person name="De Haan G."/>
            <person name="DeGray S."/>
            <person name="DeMaso C."/>
            <person name="Dhargay N."/>
            <person name="Dooley K."/>
            <person name="Dooley E."/>
            <person name="Doricent M."/>
            <person name="Dorje P."/>
            <person name="Dorjee K."/>
            <person name="Dupes A."/>
            <person name="Elong R."/>
            <person name="Falk J."/>
            <person name="Farina A."/>
            <person name="Faro S."/>
            <person name="Ferguson D."/>
            <person name="Fisher S."/>
            <person name="Foley C.D."/>
            <person name="Franke A."/>
            <person name="Friedrich D."/>
            <person name="Gadbois L."/>
            <person name="Gearin G."/>
            <person name="Gearin C.R."/>
            <person name="Giannoukos G."/>
            <person name="Goode T."/>
            <person name="Graham J."/>
            <person name="Grandbois E."/>
            <person name="Grewal S."/>
            <person name="Gyaltsen K."/>
            <person name="Hafez N."/>
            <person name="Hagos B."/>
            <person name="Hall J."/>
            <person name="Henson C."/>
            <person name="Hollinger A."/>
            <person name="Honan T."/>
            <person name="Huard M.D."/>
            <person name="Hughes L."/>
            <person name="Hurhula B."/>
            <person name="Husby M.E."/>
            <person name="Kamat A."/>
            <person name="Kanga B."/>
            <person name="Kashin S."/>
            <person name="Khazanovich D."/>
            <person name="Kisner P."/>
            <person name="Lance K."/>
            <person name="Lara M."/>
            <person name="Lee W."/>
            <person name="Lennon N."/>
            <person name="Letendre F."/>
            <person name="LeVine R."/>
            <person name="Lipovsky A."/>
            <person name="Liu X."/>
            <person name="Liu J."/>
            <person name="Liu S."/>
            <person name="Lokyitsang T."/>
            <person name="Lokyitsang Y."/>
            <person name="Lubonja R."/>
            <person name="Lui A."/>
            <person name="MacDonald P."/>
            <person name="Magnisalis V."/>
            <person name="Maru K."/>
            <person name="Matthews C."/>
            <person name="McCusker W."/>
            <person name="McDonough S."/>
            <person name="Mehta T."/>
            <person name="Meldrim J."/>
            <person name="Meneus L."/>
            <person name="Mihai O."/>
            <person name="Mihalev A."/>
            <person name="Mihova T."/>
            <person name="Mittelman R."/>
            <person name="Mlenga V."/>
            <person name="Montmayeur A."/>
            <person name="Mulrain L."/>
            <person name="Navidi A."/>
            <person name="Naylor J."/>
            <person name="Negash T."/>
            <person name="Nguyen T."/>
            <person name="Nguyen N."/>
            <person name="Nicol R."/>
            <person name="Norbu C."/>
            <person name="Norbu N."/>
            <person name="Novod N."/>
            <person name="O'Neill B."/>
            <person name="Osman S."/>
            <person name="Markiewicz E."/>
            <person name="Oyono O.L."/>
            <person name="Patti C."/>
            <person name="Phunkhang P."/>
            <person name="Pierre F."/>
            <person name="Priest M."/>
            <person name="Raghuraman S."/>
            <person name="Rege F."/>
            <person name="Reyes R."/>
            <person name="Rise C."/>
            <person name="Rogov P."/>
            <person name="Ross K."/>
            <person name="Ryan E."/>
            <person name="Settipalli S."/>
            <person name="Shea T."/>
            <person name="Sherpa N."/>
            <person name="Shi L."/>
            <person name="Shih D."/>
            <person name="Sparrow T."/>
            <person name="Spaulding J."/>
            <person name="Stalker J."/>
            <person name="Stange-Thomann N."/>
            <person name="Stavropoulos S."/>
            <person name="Stone C."/>
            <person name="Strader C."/>
            <person name="Tesfaye S."/>
            <person name="Thomson T."/>
            <person name="Thoulutsang Y."/>
            <person name="Thoulutsang D."/>
            <person name="Topham K."/>
            <person name="Topping I."/>
            <person name="Tsamla T."/>
            <person name="Vassiliev H."/>
            <person name="Vo A."/>
            <person name="Wangchuk T."/>
            <person name="Wangdi T."/>
            <person name="Weiand M."/>
            <person name="Wilkinson J."/>
            <person name="Wilson A."/>
            <person name="Yadav S."/>
            <person name="Young G."/>
            <person name="Yu Q."/>
            <person name="Zembek L."/>
            <person name="Zhong D."/>
            <person name="Zimmer A."/>
            <person name="Zwirko Z."/>
            <person name="Jaffe D.B."/>
            <person name="Alvarez P."/>
            <person name="Brockman W."/>
            <person name="Butler J."/>
            <person name="Chin C."/>
            <person name="Gnerre S."/>
            <person name="Grabherr M."/>
            <person name="Kleber M."/>
            <person name="Mauceli E."/>
            <person name="MacCallum I."/>
        </authorList>
    </citation>
    <scope>NUCLEOTIDE SEQUENCE [LARGE SCALE GENOMIC DNA]</scope>
    <source>
        <strain evidence="10">Tucson 14024-0371.13</strain>
    </source>
</reference>
<dbReference type="PANTHER" id="PTHR19302">
    <property type="entry name" value="GAMMA TUBULIN COMPLEX PROTEIN"/>
    <property type="match status" value="1"/>
</dbReference>
<evidence type="ECO:0000313" key="9">
    <source>
        <dbReference type="EMBL" id="EDV32360.1"/>
    </source>
</evidence>
<dbReference type="AlphaFoldDB" id="B3MJJ2"/>
<evidence type="ECO:0000256" key="6">
    <source>
        <dbReference type="RuleBase" id="RU363050"/>
    </source>
</evidence>
<dbReference type="Pfam" id="PF17681">
    <property type="entry name" value="GCP_N_terminal"/>
    <property type="match status" value="1"/>
</dbReference>
<dbReference type="GO" id="GO:0051011">
    <property type="term" value="F:microtubule minus-end binding"/>
    <property type="evidence" value="ECO:0007669"/>
    <property type="project" value="TreeGrafter"/>
</dbReference>
<dbReference type="GO" id="GO:0007112">
    <property type="term" value="P:male meiosis cytokinesis"/>
    <property type="evidence" value="ECO:0007669"/>
    <property type="project" value="EnsemblMetazoa"/>
</dbReference>
<dbReference type="OrthoDB" id="78652at2759"/>
<dbReference type="CTD" id="34441"/>
<dbReference type="PhylomeDB" id="B3MJJ2"/>
<dbReference type="GO" id="GO:0000922">
    <property type="term" value="C:spindle pole"/>
    <property type="evidence" value="ECO:0007669"/>
    <property type="project" value="InterPro"/>
</dbReference>
<sequence>MLHDLLLSCLSQSPNGDALKDFTETSVIESFMHPCEKEIFMDILQIVNVYNEVVRYTQGIGTEKDDKSSEDTVINLVFDEPAHGYYLINFGRGIENALDEYYEEVMRLEAYCFKSQPASLSYVHNSLQSKQPTLLLLRKFIRDIEAAKLHGCALLSYLYQQSDHGDIELEIAARKVIRPVKMAFFSSMAHWMLFGVIDDVHSEFFIKFTPLDNNASACTKSSNSSILHADKNGEDYIWQYEVNHNQLPGFMSSVVAEKILFVGQTVLVFQMERNFQSKKETDQLSVCLSELSRDDIYQLWNGREAEYFKLIEDLSLEPRINPFHIEDAVNLIKKYVSARLSEIAVNEVDLERQLGLIKDFYLLGRGEFYLEFLTHLNGAFDSTILRTTKNYPRSFEIAATVMGIADDLENFTLGYIKSNADPDESFDFQVFQCLHLKYTFQWPLNLLFSPKAMERYNAIFRYLLIIRNLQFEMQRAWAKQTWLAKHLPADVHIKAMNLRNHLMFFLNNMQYYIQVDVLESQFGILMNVIQRKADFEEIQKAHTVFLANVLAQCFLMTDSKEGRMNITGSMNQSQNPIYGTILKLFSICETFTNLSRTSETENFLEEVDSLEEQFGVQIASLVQLLVDAKTASTLNPLSQLLLRLDFNHWFSRNQKPVVLNDA</sequence>
<dbReference type="InterPro" id="IPR042241">
    <property type="entry name" value="GCP_C_sf"/>
</dbReference>
<dbReference type="EMBL" id="CH902620">
    <property type="protein sequence ID" value="EDV32360.1"/>
    <property type="molecule type" value="Genomic_DNA"/>
</dbReference>
<dbReference type="FunCoup" id="B3MJJ2">
    <property type="interactions" value="1544"/>
</dbReference>
<dbReference type="SMR" id="B3MJJ2"/>
<dbReference type="KEGG" id="dan:6498602"/>
<keyword evidence="3 6" id="KW-0963">Cytoplasm</keyword>
<comment type="similarity">
    <text evidence="2 6">Belongs to the TUBGCP family.</text>
</comment>
<gene>
    <name evidence="9" type="primary">Dana\GF15797</name>
    <name evidence="9" type="synonym">dana_GLEANR_16560</name>
    <name evidence="9" type="ORF">GF15797</name>
</gene>
<evidence type="ECO:0000259" key="8">
    <source>
        <dbReference type="Pfam" id="PF17681"/>
    </source>
</evidence>
<dbReference type="PANTHER" id="PTHR19302:SF27">
    <property type="entry name" value="GAMMA-TUBULIN COMPLEX COMPONENT 4"/>
    <property type="match status" value="1"/>
</dbReference>
<keyword evidence="10" id="KW-1185">Reference proteome</keyword>
<dbReference type="HOGENOM" id="CLU_012029_0_0_1"/>
<dbReference type="GO" id="GO:0045450">
    <property type="term" value="P:bicoid mRNA localization"/>
    <property type="evidence" value="ECO:0007669"/>
    <property type="project" value="EnsemblMetazoa"/>
</dbReference>
<dbReference type="InterPro" id="IPR041470">
    <property type="entry name" value="GCP_N"/>
</dbReference>
<dbReference type="Proteomes" id="UP000007801">
    <property type="component" value="Unassembled WGS sequence"/>
</dbReference>
<accession>B3MJJ2</accession>
<keyword evidence="4 6" id="KW-0493">Microtubule</keyword>
<dbReference type="STRING" id="7217.B3MJJ2"/>
<dbReference type="GO" id="GO:0031122">
    <property type="term" value="P:cytoplasmic microtubule organization"/>
    <property type="evidence" value="ECO:0007669"/>
    <property type="project" value="TreeGrafter"/>
</dbReference>
<dbReference type="GO" id="GO:0090221">
    <property type="term" value="P:mitotic spindle-templated microtubule nucleation"/>
    <property type="evidence" value="ECO:0007669"/>
    <property type="project" value="EnsemblMetazoa"/>
</dbReference>
<protein>
    <recommendedName>
        <fullName evidence="6">Gamma-tubulin complex component</fullName>
    </recommendedName>
</protein>
<feature type="domain" description="Gamma tubulin complex component protein N-terminal" evidence="8">
    <location>
        <begin position="4"/>
        <end position="347"/>
    </location>
</feature>
<evidence type="ECO:0000256" key="3">
    <source>
        <dbReference type="ARBA" id="ARBA00022490"/>
    </source>
</evidence>
<evidence type="ECO:0000259" key="7">
    <source>
        <dbReference type="Pfam" id="PF04130"/>
    </source>
</evidence>
<dbReference type="GO" id="GO:0043015">
    <property type="term" value="F:gamma-tubulin binding"/>
    <property type="evidence" value="ECO:0007669"/>
    <property type="project" value="InterPro"/>
</dbReference>
<name>B3MJJ2_DROAN</name>
<comment type="subcellular location">
    <subcellularLocation>
        <location evidence="1 6">Cytoplasm</location>
        <location evidence="1 6">Cytoskeleton</location>
        <location evidence="1 6">Microtubule organizing center</location>
    </subcellularLocation>
</comment>
<evidence type="ECO:0000256" key="5">
    <source>
        <dbReference type="ARBA" id="ARBA00023212"/>
    </source>
</evidence>
<feature type="domain" description="Gamma tubulin complex component C-terminal" evidence="7">
    <location>
        <begin position="350"/>
        <end position="650"/>
    </location>
</feature>
<evidence type="ECO:0000313" key="10">
    <source>
        <dbReference type="Proteomes" id="UP000007801"/>
    </source>
</evidence>
<dbReference type="GO" id="GO:0005874">
    <property type="term" value="C:microtubule"/>
    <property type="evidence" value="ECO:0007669"/>
    <property type="project" value="UniProtKB-KW"/>
</dbReference>
<dbReference type="eggNOG" id="KOG2065">
    <property type="taxonomic scope" value="Eukaryota"/>
</dbReference>
<dbReference type="Pfam" id="PF04130">
    <property type="entry name" value="GCP_C_terminal"/>
    <property type="match status" value="1"/>
</dbReference>
<dbReference type="InterPro" id="IPR040457">
    <property type="entry name" value="GCP_C"/>
</dbReference>
<dbReference type="GeneID" id="6498602"/>
<evidence type="ECO:0000256" key="2">
    <source>
        <dbReference type="ARBA" id="ARBA00010337"/>
    </source>
</evidence>
<dbReference type="InterPro" id="IPR007259">
    <property type="entry name" value="GCP"/>
</dbReference>
<evidence type="ECO:0000256" key="4">
    <source>
        <dbReference type="ARBA" id="ARBA00022701"/>
    </source>
</evidence>
<evidence type="ECO:0000256" key="1">
    <source>
        <dbReference type="ARBA" id="ARBA00004267"/>
    </source>
</evidence>
<dbReference type="GO" id="GO:0000931">
    <property type="term" value="C:gamma-tubulin ring complex"/>
    <property type="evidence" value="ECO:0007669"/>
    <property type="project" value="EnsemblMetazoa"/>
</dbReference>
<keyword evidence="5 6" id="KW-0206">Cytoskeleton</keyword>
<dbReference type="GO" id="GO:0007058">
    <property type="term" value="P:spindle assembly involved in female meiosis II"/>
    <property type="evidence" value="ECO:0007669"/>
    <property type="project" value="EnsemblMetazoa"/>
</dbReference>
<dbReference type="GO" id="GO:0000278">
    <property type="term" value="P:mitotic cell cycle"/>
    <property type="evidence" value="ECO:0007669"/>
    <property type="project" value="EnsemblMetazoa"/>
</dbReference>
<dbReference type="InParanoid" id="B3MJJ2"/>
<dbReference type="Gene3D" id="1.20.120.1900">
    <property type="entry name" value="Gamma-tubulin complex, C-terminal domain"/>
    <property type="match status" value="1"/>
</dbReference>
<organism evidence="9 10">
    <name type="scientific">Drosophila ananassae</name>
    <name type="common">Fruit fly</name>
    <dbReference type="NCBI Taxonomy" id="7217"/>
    <lineage>
        <taxon>Eukaryota</taxon>
        <taxon>Metazoa</taxon>
        <taxon>Ecdysozoa</taxon>
        <taxon>Arthropoda</taxon>
        <taxon>Hexapoda</taxon>
        <taxon>Insecta</taxon>
        <taxon>Pterygota</taxon>
        <taxon>Neoptera</taxon>
        <taxon>Endopterygota</taxon>
        <taxon>Diptera</taxon>
        <taxon>Brachycera</taxon>
        <taxon>Muscomorpha</taxon>
        <taxon>Ephydroidea</taxon>
        <taxon>Drosophilidae</taxon>
        <taxon>Drosophila</taxon>
        <taxon>Sophophora</taxon>
    </lineage>
</organism>